<dbReference type="Proteomes" id="UP000054248">
    <property type="component" value="Unassembled WGS sequence"/>
</dbReference>
<dbReference type="AlphaFoldDB" id="A0A0C3KP30"/>
<organism evidence="3 4">
    <name type="scientific">Tulasnella calospora MUT 4182</name>
    <dbReference type="NCBI Taxonomy" id="1051891"/>
    <lineage>
        <taxon>Eukaryota</taxon>
        <taxon>Fungi</taxon>
        <taxon>Dikarya</taxon>
        <taxon>Basidiomycota</taxon>
        <taxon>Agaricomycotina</taxon>
        <taxon>Agaricomycetes</taxon>
        <taxon>Cantharellales</taxon>
        <taxon>Tulasnellaceae</taxon>
        <taxon>Tulasnella</taxon>
    </lineage>
</organism>
<comment type="similarity">
    <text evidence="1">Belongs to the short-chain dehydrogenases/reductases (SDR) family.</text>
</comment>
<accession>A0A0C3KP30</accession>
<reference evidence="4" key="2">
    <citation type="submission" date="2015-01" db="EMBL/GenBank/DDBJ databases">
        <title>Evolutionary Origins and Diversification of the Mycorrhizal Mutualists.</title>
        <authorList>
            <consortium name="DOE Joint Genome Institute"/>
            <consortium name="Mycorrhizal Genomics Consortium"/>
            <person name="Kohler A."/>
            <person name="Kuo A."/>
            <person name="Nagy L.G."/>
            <person name="Floudas D."/>
            <person name="Copeland A."/>
            <person name="Barry K.W."/>
            <person name="Cichocki N."/>
            <person name="Veneault-Fourrey C."/>
            <person name="LaButti K."/>
            <person name="Lindquist E.A."/>
            <person name="Lipzen A."/>
            <person name="Lundell T."/>
            <person name="Morin E."/>
            <person name="Murat C."/>
            <person name="Riley R."/>
            <person name="Ohm R."/>
            <person name="Sun H."/>
            <person name="Tunlid A."/>
            <person name="Henrissat B."/>
            <person name="Grigoriev I.V."/>
            <person name="Hibbett D.S."/>
            <person name="Martin F."/>
        </authorList>
    </citation>
    <scope>NUCLEOTIDE SEQUENCE [LARGE SCALE GENOMIC DNA]</scope>
    <source>
        <strain evidence="4">MUT 4182</strain>
    </source>
</reference>
<evidence type="ECO:0000313" key="3">
    <source>
        <dbReference type="EMBL" id="KIO23163.1"/>
    </source>
</evidence>
<dbReference type="Gene3D" id="3.40.50.720">
    <property type="entry name" value="NAD(P)-binding Rossmann-like Domain"/>
    <property type="match status" value="1"/>
</dbReference>
<proteinExistence type="inferred from homology"/>
<dbReference type="STRING" id="1051891.A0A0C3KP30"/>
<dbReference type="HOGENOM" id="CLU_103010_0_0_1"/>
<dbReference type="OrthoDB" id="5336600at2759"/>
<protein>
    <submittedName>
        <fullName evidence="3">Uncharacterized protein</fullName>
    </submittedName>
</protein>
<name>A0A0C3KP30_9AGAM</name>
<dbReference type="SUPFAM" id="SSF51735">
    <property type="entry name" value="NAD(P)-binding Rossmann-fold domains"/>
    <property type="match status" value="1"/>
</dbReference>
<dbReference type="GO" id="GO:0016491">
    <property type="term" value="F:oxidoreductase activity"/>
    <property type="evidence" value="ECO:0007669"/>
    <property type="project" value="UniProtKB-KW"/>
</dbReference>
<keyword evidence="2" id="KW-0560">Oxidoreductase</keyword>
<dbReference type="PANTHER" id="PTHR43669:SF4">
    <property type="entry name" value="SHORT-CHAIN DEHYDROGENASE"/>
    <property type="match status" value="1"/>
</dbReference>
<sequence length="214" mass="22563">MSTISKPVAFIIGYGSNLGPAIARKFKSEGFSVAVSARKLNEKAAKEDGYLGIQADFGDIASVRNAFDRLESELGPAAAVIYNAASSSPTSPSDPLANSYETFLGNVNVTGVNVYEVARRTKAGFEKLPAETPRAFIGTGNLTPWIQLPSLLGLSVGKRAMVNIVESSAAAYGPQGYRFYFAHEVKGSTGGPQIPPTGQAHGKRYTVQAVNCPS</sequence>
<keyword evidence="4" id="KW-1185">Reference proteome</keyword>
<dbReference type="InterPro" id="IPR036291">
    <property type="entry name" value="NAD(P)-bd_dom_sf"/>
</dbReference>
<gene>
    <name evidence="3" type="ORF">M407DRAFT_112707</name>
</gene>
<dbReference type="PANTHER" id="PTHR43669">
    <property type="entry name" value="5-KETO-D-GLUCONATE 5-REDUCTASE"/>
    <property type="match status" value="1"/>
</dbReference>
<evidence type="ECO:0000313" key="4">
    <source>
        <dbReference type="Proteomes" id="UP000054248"/>
    </source>
</evidence>
<dbReference type="InterPro" id="IPR002347">
    <property type="entry name" value="SDR_fam"/>
</dbReference>
<dbReference type="EMBL" id="KN823091">
    <property type="protein sequence ID" value="KIO23163.1"/>
    <property type="molecule type" value="Genomic_DNA"/>
</dbReference>
<dbReference type="Pfam" id="PF00106">
    <property type="entry name" value="adh_short"/>
    <property type="match status" value="1"/>
</dbReference>
<evidence type="ECO:0000256" key="2">
    <source>
        <dbReference type="ARBA" id="ARBA00023002"/>
    </source>
</evidence>
<evidence type="ECO:0000256" key="1">
    <source>
        <dbReference type="ARBA" id="ARBA00006484"/>
    </source>
</evidence>
<reference evidence="3 4" key="1">
    <citation type="submission" date="2014-04" db="EMBL/GenBank/DDBJ databases">
        <authorList>
            <consortium name="DOE Joint Genome Institute"/>
            <person name="Kuo A."/>
            <person name="Girlanda M."/>
            <person name="Perotto S."/>
            <person name="Kohler A."/>
            <person name="Nagy L.G."/>
            <person name="Floudas D."/>
            <person name="Copeland A."/>
            <person name="Barry K.W."/>
            <person name="Cichocki N."/>
            <person name="Veneault-Fourrey C."/>
            <person name="LaButti K."/>
            <person name="Lindquist E.A."/>
            <person name="Lipzen A."/>
            <person name="Lundell T."/>
            <person name="Morin E."/>
            <person name="Murat C."/>
            <person name="Sun H."/>
            <person name="Tunlid A."/>
            <person name="Henrissat B."/>
            <person name="Grigoriev I.V."/>
            <person name="Hibbett D.S."/>
            <person name="Martin F."/>
            <person name="Nordberg H.P."/>
            <person name="Cantor M.N."/>
            <person name="Hua S.X."/>
        </authorList>
    </citation>
    <scope>NUCLEOTIDE SEQUENCE [LARGE SCALE GENOMIC DNA]</scope>
    <source>
        <strain evidence="3 4">MUT 4182</strain>
    </source>
</reference>